<dbReference type="Proteomes" id="UP001232445">
    <property type="component" value="Unassembled WGS sequence"/>
</dbReference>
<dbReference type="InterPro" id="IPR015231">
    <property type="entry name" value="DUF1934"/>
</dbReference>
<gene>
    <name evidence="1" type="ORF">J2S00_002144</name>
</gene>
<keyword evidence="2" id="KW-1185">Reference proteome</keyword>
<dbReference type="SUPFAM" id="SSF50814">
    <property type="entry name" value="Lipocalins"/>
    <property type="match status" value="1"/>
</dbReference>
<proteinExistence type="predicted"/>
<dbReference type="Gene3D" id="2.40.128.20">
    <property type="match status" value="1"/>
</dbReference>
<reference evidence="1 2" key="1">
    <citation type="submission" date="2023-07" db="EMBL/GenBank/DDBJ databases">
        <title>Genomic Encyclopedia of Type Strains, Phase IV (KMG-IV): sequencing the most valuable type-strain genomes for metagenomic binning, comparative biology and taxonomic classification.</title>
        <authorList>
            <person name="Goeker M."/>
        </authorList>
    </citation>
    <scope>NUCLEOTIDE SEQUENCE [LARGE SCALE GENOMIC DNA]</scope>
    <source>
        <strain evidence="1 2">DSM 17740</strain>
    </source>
</reference>
<organism evidence="1 2">
    <name type="scientific">Caldalkalibacillus uzonensis</name>
    <dbReference type="NCBI Taxonomy" id="353224"/>
    <lineage>
        <taxon>Bacteria</taxon>
        <taxon>Bacillati</taxon>
        <taxon>Bacillota</taxon>
        <taxon>Bacilli</taxon>
        <taxon>Bacillales</taxon>
        <taxon>Bacillaceae</taxon>
        <taxon>Caldalkalibacillus</taxon>
    </lineage>
</organism>
<dbReference type="EMBL" id="JAUSUQ010000007">
    <property type="protein sequence ID" value="MDQ0339357.1"/>
    <property type="molecule type" value="Genomic_DNA"/>
</dbReference>
<name>A0ABU0CTC6_9BACI</name>
<comment type="caution">
    <text evidence="1">The sequence shown here is derived from an EMBL/GenBank/DDBJ whole genome shotgun (WGS) entry which is preliminary data.</text>
</comment>
<evidence type="ECO:0000313" key="1">
    <source>
        <dbReference type="EMBL" id="MDQ0339357.1"/>
    </source>
</evidence>
<evidence type="ECO:0000313" key="2">
    <source>
        <dbReference type="Proteomes" id="UP001232445"/>
    </source>
</evidence>
<accession>A0ABU0CTC6</accession>
<dbReference type="Pfam" id="PF09148">
    <property type="entry name" value="DUF1934"/>
    <property type="match status" value="1"/>
</dbReference>
<sequence length="146" mass="16755">MREKQSVMLNIHVQTFEHGQPVDEQVETVPGMLYRKGKVYYLKYIEHSEEGPINTTLKLEEDRLTVIRHGAASMNHVYRPGTTTRGIYHTPYGPLHMETHTTAYRFKPLATISEQQGELHWAYYLSLNGNGVSDIHFTLTLTARAP</sequence>
<protein>
    <submittedName>
        <fullName evidence="1">Uncharacterized beta-barrel protein YwiB (DUF1934 family)</fullName>
    </submittedName>
</protein>
<dbReference type="InterPro" id="IPR012674">
    <property type="entry name" value="Calycin"/>
</dbReference>
<dbReference type="RefSeq" id="WP_307339210.1">
    <property type="nucleotide sequence ID" value="NZ_JAUSUQ010000007.1"/>
</dbReference>